<evidence type="ECO:0000256" key="1">
    <source>
        <dbReference type="ARBA" id="ARBA00001917"/>
    </source>
</evidence>
<feature type="domain" description="Flavodoxin-like" evidence="4">
    <location>
        <begin position="4"/>
        <end position="190"/>
    </location>
</feature>
<proteinExistence type="predicted"/>
<dbReference type="PROSITE" id="PS50902">
    <property type="entry name" value="FLAVODOXIN_LIKE"/>
    <property type="match status" value="1"/>
</dbReference>
<keyword evidence="3" id="KW-0288">FMN</keyword>
<gene>
    <name evidence="5" type="ORF">BK659_09030</name>
</gene>
<dbReference type="RefSeq" id="WP_123424778.1">
    <property type="nucleotide sequence ID" value="NZ_MOBJ01000006.1"/>
</dbReference>
<dbReference type="GO" id="GO:0009055">
    <property type="term" value="F:electron transfer activity"/>
    <property type="evidence" value="ECO:0007669"/>
    <property type="project" value="InterPro"/>
</dbReference>
<dbReference type="InterPro" id="IPR008254">
    <property type="entry name" value="Flavodoxin/NO_synth"/>
</dbReference>
<evidence type="ECO:0000259" key="4">
    <source>
        <dbReference type="PROSITE" id="PS50902"/>
    </source>
</evidence>
<dbReference type="PANTHER" id="PTHR30546:SF23">
    <property type="entry name" value="FLAVOPROTEIN-LIKE PROTEIN YCP4-RELATED"/>
    <property type="match status" value="1"/>
</dbReference>
<comment type="caution">
    <text evidence="5">The sequence shown here is derived from an EMBL/GenBank/DDBJ whole genome shotgun (WGS) entry which is preliminary data.</text>
</comment>
<dbReference type="Gene3D" id="3.40.50.360">
    <property type="match status" value="1"/>
</dbReference>
<accession>A0A423HA16</accession>
<dbReference type="PANTHER" id="PTHR30546">
    <property type="entry name" value="FLAVODOXIN-RELATED PROTEIN WRBA-RELATED"/>
    <property type="match status" value="1"/>
</dbReference>
<organism evidence="5 6">
    <name type="scientific">Pseudomonas brassicacearum</name>
    <dbReference type="NCBI Taxonomy" id="930166"/>
    <lineage>
        <taxon>Bacteria</taxon>
        <taxon>Pseudomonadati</taxon>
        <taxon>Pseudomonadota</taxon>
        <taxon>Gammaproteobacteria</taxon>
        <taxon>Pseudomonadales</taxon>
        <taxon>Pseudomonadaceae</taxon>
        <taxon>Pseudomonas</taxon>
    </lineage>
</organism>
<dbReference type="GO" id="GO:0016020">
    <property type="term" value="C:membrane"/>
    <property type="evidence" value="ECO:0007669"/>
    <property type="project" value="TreeGrafter"/>
</dbReference>
<keyword evidence="2" id="KW-0285">Flavoprotein</keyword>
<dbReference type="InterPro" id="IPR001226">
    <property type="entry name" value="Flavodoxin_CS"/>
</dbReference>
<dbReference type="GO" id="GO:0010181">
    <property type="term" value="F:FMN binding"/>
    <property type="evidence" value="ECO:0007669"/>
    <property type="project" value="InterPro"/>
</dbReference>
<dbReference type="Pfam" id="PF03358">
    <property type="entry name" value="FMN_red"/>
    <property type="match status" value="1"/>
</dbReference>
<evidence type="ECO:0000313" key="6">
    <source>
        <dbReference type="Proteomes" id="UP000286071"/>
    </source>
</evidence>
<dbReference type="InterPro" id="IPR029039">
    <property type="entry name" value="Flavoprotein-like_sf"/>
</dbReference>
<dbReference type="PROSITE" id="PS00201">
    <property type="entry name" value="FLAVODOXIN"/>
    <property type="match status" value="1"/>
</dbReference>
<dbReference type="EMBL" id="MOBJ01000006">
    <property type="protein sequence ID" value="RON10037.1"/>
    <property type="molecule type" value="Genomic_DNA"/>
</dbReference>
<dbReference type="Proteomes" id="UP000286071">
    <property type="component" value="Unassembled WGS sequence"/>
</dbReference>
<dbReference type="SUPFAM" id="SSF52218">
    <property type="entry name" value="Flavoproteins"/>
    <property type="match status" value="1"/>
</dbReference>
<evidence type="ECO:0000256" key="2">
    <source>
        <dbReference type="ARBA" id="ARBA00022630"/>
    </source>
</evidence>
<sequence>MTIVAIVYSSGRGHTRTVAEHVRRGSEMVEGTCAELIEIVPAQIDSDGRWRDDDVMNRLAAADAIVFGAPTYMGSAHGLFKLFLEAGIVPWRSQEWKDKIAAGFTNSGARSGDKLVTLQQMSIFAAQMGMMWVSAGDLPGGNYTDGGFTDVNVNGSWLGLMTQSLNDGTAENAPHSGDRLSAERFGRRVARATARWTVGAERFPPLRIDAQENRRRNRAGIDEWRQFDD</sequence>
<dbReference type="GO" id="GO:0003955">
    <property type="term" value="F:NAD(P)H dehydrogenase (quinone) activity"/>
    <property type="evidence" value="ECO:0007669"/>
    <property type="project" value="TreeGrafter"/>
</dbReference>
<reference evidence="5 6" key="1">
    <citation type="submission" date="2016-10" db="EMBL/GenBank/DDBJ databases">
        <title>Comparative genome analysis of multiple Pseudomonas spp. focuses on biocontrol and plant growth promoting traits.</title>
        <authorList>
            <person name="Tao X.-Y."/>
            <person name="Taylor C.G."/>
        </authorList>
    </citation>
    <scope>NUCLEOTIDE SEQUENCE [LARGE SCALE GENOMIC DNA]</scope>
    <source>
        <strain evidence="5 6">48H11</strain>
    </source>
</reference>
<comment type="cofactor">
    <cofactor evidence="1">
        <name>FMN</name>
        <dbReference type="ChEBI" id="CHEBI:58210"/>
    </cofactor>
</comment>
<evidence type="ECO:0000313" key="5">
    <source>
        <dbReference type="EMBL" id="RON10037.1"/>
    </source>
</evidence>
<dbReference type="OrthoDB" id="9801479at2"/>
<dbReference type="AlphaFoldDB" id="A0A423HA16"/>
<name>A0A423HA16_9PSED</name>
<evidence type="ECO:0000256" key="3">
    <source>
        <dbReference type="ARBA" id="ARBA00022643"/>
    </source>
</evidence>
<protein>
    <recommendedName>
        <fullName evidence="4">Flavodoxin-like domain-containing protein</fullName>
    </recommendedName>
</protein>
<dbReference type="InterPro" id="IPR005025">
    <property type="entry name" value="FMN_Rdtase-like_dom"/>
</dbReference>